<sequence>MAATREAFGDVIRLLVLPHLGKFVDADEPALTALSLDPKLVEARYALTRNCRGNLRGAIVDFQTVLGGVLELAPDNDSPPAGEVSDPPAATEHAGADYHDSGSLANPLSTSTPPPTSLTTTPPRTPPIPSTAPTAPPHAVLAAEPAGRIALFSMTMGISPYESSAVGMPPNVGVVGHAHGVSQPAVGMMGMMAVDNGIAEAEASVVGASAGVTEYLRRTQLTNLVSLYTS</sequence>
<feature type="compositionally biased region" description="Low complexity" evidence="1">
    <location>
        <begin position="103"/>
        <end position="122"/>
    </location>
</feature>
<gene>
    <name evidence="2" type="ORF">R3P38DRAFT_3230703</name>
</gene>
<dbReference type="AlphaFoldDB" id="A0AAV9ZML6"/>
<proteinExistence type="predicted"/>
<accession>A0AAV9ZML6</accession>
<comment type="caution">
    <text evidence="2">The sequence shown here is derived from an EMBL/GenBank/DDBJ whole genome shotgun (WGS) entry which is preliminary data.</text>
</comment>
<reference evidence="2 3" key="1">
    <citation type="journal article" date="2024" name="J Genomics">
        <title>Draft genome sequencing and assembly of Favolaschia claudopus CIRM-BRFM 2984 isolated from oak limbs.</title>
        <authorList>
            <person name="Navarro D."/>
            <person name="Drula E."/>
            <person name="Chaduli D."/>
            <person name="Cazenave R."/>
            <person name="Ahrendt S."/>
            <person name="Wang J."/>
            <person name="Lipzen A."/>
            <person name="Daum C."/>
            <person name="Barry K."/>
            <person name="Grigoriev I.V."/>
            <person name="Favel A."/>
            <person name="Rosso M.N."/>
            <person name="Martin F."/>
        </authorList>
    </citation>
    <scope>NUCLEOTIDE SEQUENCE [LARGE SCALE GENOMIC DNA]</scope>
    <source>
        <strain evidence="2 3">CIRM-BRFM 2984</strain>
    </source>
</reference>
<feature type="compositionally biased region" description="Pro residues" evidence="1">
    <location>
        <begin position="123"/>
        <end position="136"/>
    </location>
</feature>
<feature type="region of interest" description="Disordered" evidence="1">
    <location>
        <begin position="71"/>
        <end position="136"/>
    </location>
</feature>
<keyword evidence="3" id="KW-1185">Reference proteome</keyword>
<evidence type="ECO:0000313" key="3">
    <source>
        <dbReference type="Proteomes" id="UP001362999"/>
    </source>
</evidence>
<name>A0AAV9ZML6_9AGAR</name>
<protein>
    <submittedName>
        <fullName evidence="2">Uncharacterized protein</fullName>
    </submittedName>
</protein>
<dbReference type="EMBL" id="JAWWNJ010000131">
    <property type="protein sequence ID" value="KAK6987609.1"/>
    <property type="molecule type" value="Genomic_DNA"/>
</dbReference>
<evidence type="ECO:0000313" key="2">
    <source>
        <dbReference type="EMBL" id="KAK6987609.1"/>
    </source>
</evidence>
<organism evidence="2 3">
    <name type="scientific">Favolaschia claudopus</name>
    <dbReference type="NCBI Taxonomy" id="2862362"/>
    <lineage>
        <taxon>Eukaryota</taxon>
        <taxon>Fungi</taxon>
        <taxon>Dikarya</taxon>
        <taxon>Basidiomycota</taxon>
        <taxon>Agaricomycotina</taxon>
        <taxon>Agaricomycetes</taxon>
        <taxon>Agaricomycetidae</taxon>
        <taxon>Agaricales</taxon>
        <taxon>Marasmiineae</taxon>
        <taxon>Mycenaceae</taxon>
        <taxon>Favolaschia</taxon>
    </lineage>
</organism>
<evidence type="ECO:0000256" key="1">
    <source>
        <dbReference type="SAM" id="MobiDB-lite"/>
    </source>
</evidence>
<dbReference type="Proteomes" id="UP001362999">
    <property type="component" value="Unassembled WGS sequence"/>
</dbReference>